<dbReference type="AlphaFoldDB" id="A0A7W8FWC1"/>
<evidence type="ECO:0000259" key="2">
    <source>
        <dbReference type="Pfam" id="PF00465"/>
    </source>
</evidence>
<organism evidence="4 5">
    <name type="scientific">Catenisphaera adipataccumulans</name>
    <dbReference type="NCBI Taxonomy" id="700500"/>
    <lineage>
        <taxon>Bacteria</taxon>
        <taxon>Bacillati</taxon>
        <taxon>Bacillota</taxon>
        <taxon>Erysipelotrichia</taxon>
        <taxon>Erysipelotrichales</taxon>
        <taxon>Erysipelotrichaceae</taxon>
        <taxon>Catenisphaera</taxon>
    </lineage>
</organism>
<dbReference type="EC" id="1.1.1.1" evidence="4"/>
<keyword evidence="1 4" id="KW-0560">Oxidoreductase</keyword>
<feature type="domain" description="Alcohol dehydrogenase iron-type/glycerol dehydrogenase GldA" evidence="2">
    <location>
        <begin position="24"/>
        <end position="196"/>
    </location>
</feature>
<sequence length="402" mass="44093">MKTNEPEKVRELEDNMYHFDYYMPAKVLFGAGRLNDLHDEKLPGRRALIVTTNGTSVKKYGYLSALETQLAWADVEYVLFDQVRPNPTRENVMDGAAMAKENQCDFVIALGGGSVMDCSKCIALMMTNTGDIWDYSLSAAGGKKNPTQDAAPIVAITTSAGTGSEVDMASVITNDETQEKTGIFFPSMFPTLSVVDSDLMMSVPPKFTAYQGMDAFYHAAESVINKNEHPMGEMFALKAIELIAKSLPVAYQDGSNKEARADVALANTLAGYYMLCTSQHTMEHVMGSFHDDLAHGAGLIMISHAYFDFFAQRQAAEEPMIKMAKAMGVKDPTSGKDFIQALDHLIDQVGCSDLRMSDAGITKEELKKYPAKVHEVLGGDITADPLPLSDEDYLAIYKASYR</sequence>
<dbReference type="Pfam" id="PF25137">
    <property type="entry name" value="ADH_Fe_C"/>
    <property type="match status" value="1"/>
</dbReference>
<comment type="caution">
    <text evidence="4">The sequence shown here is derived from an EMBL/GenBank/DDBJ whole genome shotgun (WGS) entry which is preliminary data.</text>
</comment>
<dbReference type="GO" id="GO:0046872">
    <property type="term" value="F:metal ion binding"/>
    <property type="evidence" value="ECO:0007669"/>
    <property type="project" value="InterPro"/>
</dbReference>
<dbReference type="Pfam" id="PF00465">
    <property type="entry name" value="Fe-ADH"/>
    <property type="match status" value="1"/>
</dbReference>
<dbReference type="RefSeq" id="WP_246346021.1">
    <property type="nucleotide sequence ID" value="NZ_JACHHK010000002.1"/>
</dbReference>
<evidence type="ECO:0000259" key="3">
    <source>
        <dbReference type="Pfam" id="PF25137"/>
    </source>
</evidence>
<dbReference type="CDD" id="cd08185">
    <property type="entry name" value="Fe-ADH-like"/>
    <property type="match status" value="1"/>
</dbReference>
<dbReference type="PANTHER" id="PTHR11496:SF104">
    <property type="entry name" value="3-DEOXY-ALPHA-D-MANNO-OCTULOSONATE 8-OXIDASE"/>
    <property type="match status" value="1"/>
</dbReference>
<evidence type="ECO:0000256" key="1">
    <source>
        <dbReference type="ARBA" id="ARBA00023002"/>
    </source>
</evidence>
<dbReference type="GO" id="GO:0004022">
    <property type="term" value="F:alcohol dehydrogenase (NAD+) activity"/>
    <property type="evidence" value="ECO:0007669"/>
    <property type="project" value="UniProtKB-EC"/>
</dbReference>
<dbReference type="Gene3D" id="1.20.1090.10">
    <property type="entry name" value="Dehydroquinate synthase-like - alpha domain"/>
    <property type="match status" value="1"/>
</dbReference>
<reference evidence="4 5" key="1">
    <citation type="submission" date="2020-08" db="EMBL/GenBank/DDBJ databases">
        <title>Genomic Encyclopedia of Type Strains, Phase IV (KMG-IV): sequencing the most valuable type-strain genomes for metagenomic binning, comparative biology and taxonomic classification.</title>
        <authorList>
            <person name="Goeker M."/>
        </authorList>
    </citation>
    <scope>NUCLEOTIDE SEQUENCE [LARGE SCALE GENOMIC DNA]</scope>
    <source>
        <strain evidence="4 5">DSM 25799</strain>
    </source>
</reference>
<name>A0A7W8FWC1_9FIRM</name>
<dbReference type="SUPFAM" id="SSF56796">
    <property type="entry name" value="Dehydroquinate synthase-like"/>
    <property type="match status" value="1"/>
</dbReference>
<dbReference type="PANTHER" id="PTHR11496">
    <property type="entry name" value="ALCOHOL DEHYDROGENASE"/>
    <property type="match status" value="1"/>
</dbReference>
<dbReference type="Gene3D" id="3.40.50.1970">
    <property type="match status" value="1"/>
</dbReference>
<keyword evidence="5" id="KW-1185">Reference proteome</keyword>
<dbReference type="InterPro" id="IPR056798">
    <property type="entry name" value="ADH_Fe_C"/>
</dbReference>
<accession>A0A7W8FWC1</accession>
<dbReference type="InterPro" id="IPR039697">
    <property type="entry name" value="Alcohol_dehydrogenase_Fe"/>
</dbReference>
<protein>
    <submittedName>
        <fullName evidence="4">Alcohol dehydrogenase</fullName>
        <ecNumber evidence="4">1.1.1.1</ecNumber>
    </submittedName>
</protein>
<gene>
    <name evidence="4" type="ORF">HNQ47_000564</name>
</gene>
<evidence type="ECO:0000313" key="5">
    <source>
        <dbReference type="Proteomes" id="UP000539953"/>
    </source>
</evidence>
<feature type="domain" description="Fe-containing alcohol dehydrogenase-like C-terminal" evidence="3">
    <location>
        <begin position="208"/>
        <end position="401"/>
    </location>
</feature>
<proteinExistence type="predicted"/>
<dbReference type="Proteomes" id="UP000539953">
    <property type="component" value="Unassembled WGS sequence"/>
</dbReference>
<evidence type="ECO:0000313" key="4">
    <source>
        <dbReference type="EMBL" id="MBB5182545.1"/>
    </source>
</evidence>
<dbReference type="EMBL" id="JACHHK010000002">
    <property type="protein sequence ID" value="MBB5182545.1"/>
    <property type="molecule type" value="Genomic_DNA"/>
</dbReference>
<dbReference type="FunFam" id="3.40.50.1970:FF:000003">
    <property type="entry name" value="Alcohol dehydrogenase, iron-containing"/>
    <property type="match status" value="1"/>
</dbReference>
<dbReference type="InterPro" id="IPR001670">
    <property type="entry name" value="ADH_Fe/GldA"/>
</dbReference>